<feature type="chain" id="PRO_5010523694" evidence="1">
    <location>
        <begin position="27"/>
        <end position="185"/>
    </location>
</feature>
<accession>A0A1H4EWZ6</accession>
<keyword evidence="1" id="KW-0732">Signal</keyword>
<dbReference type="eggNOG" id="COG5430">
    <property type="taxonomic scope" value="Bacteria"/>
</dbReference>
<reference evidence="3 4" key="1">
    <citation type="submission" date="2016-10" db="EMBL/GenBank/DDBJ databases">
        <authorList>
            <person name="de Groot N.N."/>
        </authorList>
    </citation>
    <scope>NUCLEOTIDE SEQUENCE [LARGE SCALE GENOMIC DNA]</scope>
    <source>
        <strain evidence="3 4">ATCC 29281</strain>
    </source>
</reference>
<dbReference type="InterPro" id="IPR053167">
    <property type="entry name" value="Spore_coat_component"/>
</dbReference>
<keyword evidence="4" id="KW-1185">Reference proteome</keyword>
<dbReference type="PANTHER" id="PTHR37089">
    <property type="entry name" value="PROTEIN U-RELATED"/>
    <property type="match status" value="1"/>
</dbReference>
<evidence type="ECO:0000259" key="2">
    <source>
        <dbReference type="Pfam" id="PF05229"/>
    </source>
</evidence>
<keyword evidence="3" id="KW-0946">Virion</keyword>
<keyword evidence="3" id="KW-0167">Capsid protein</keyword>
<feature type="domain" description="Spore coat protein U/FanG" evidence="2">
    <location>
        <begin position="32"/>
        <end position="182"/>
    </location>
</feature>
<dbReference type="EMBL" id="FNQS01000011">
    <property type="protein sequence ID" value="SEA89515.1"/>
    <property type="molecule type" value="Genomic_DNA"/>
</dbReference>
<evidence type="ECO:0000256" key="1">
    <source>
        <dbReference type="SAM" id="SignalP"/>
    </source>
</evidence>
<dbReference type="Proteomes" id="UP000187280">
    <property type="component" value="Unassembled WGS sequence"/>
</dbReference>
<dbReference type="InterPro" id="IPR007893">
    <property type="entry name" value="Spore_coat_U/FanG"/>
</dbReference>
<dbReference type="PANTHER" id="PTHR37089:SF4">
    <property type="entry name" value="EXPORTED PROTEIN"/>
    <property type="match status" value="1"/>
</dbReference>
<evidence type="ECO:0000313" key="4">
    <source>
        <dbReference type="Proteomes" id="UP000187280"/>
    </source>
</evidence>
<dbReference type="Pfam" id="PF05229">
    <property type="entry name" value="SCPU"/>
    <property type="match status" value="1"/>
</dbReference>
<evidence type="ECO:0000313" key="3">
    <source>
        <dbReference type="EMBL" id="SEA89515.1"/>
    </source>
</evidence>
<proteinExistence type="predicted"/>
<dbReference type="AlphaFoldDB" id="A0A1H4EWZ6"/>
<dbReference type="RefSeq" id="WP_074729097.1">
    <property type="nucleotide sequence ID" value="NZ_FNQS01000011.1"/>
</dbReference>
<organism evidence="3 4">
    <name type="scientific">Lonsdalea quercina</name>
    <dbReference type="NCBI Taxonomy" id="71657"/>
    <lineage>
        <taxon>Bacteria</taxon>
        <taxon>Pseudomonadati</taxon>
        <taxon>Pseudomonadota</taxon>
        <taxon>Gammaproteobacteria</taxon>
        <taxon>Enterobacterales</taxon>
        <taxon>Pectobacteriaceae</taxon>
        <taxon>Lonsdalea</taxon>
    </lineage>
</organism>
<dbReference type="GeneID" id="97765649"/>
<dbReference type="SMART" id="SM00972">
    <property type="entry name" value="SCPU"/>
    <property type="match status" value="1"/>
</dbReference>
<gene>
    <name evidence="3" type="ORF">SAMN02982996_02805</name>
</gene>
<feature type="signal peptide" evidence="1">
    <location>
        <begin position="1"/>
        <end position="26"/>
    </location>
</feature>
<protein>
    <submittedName>
        <fullName evidence="3">Spore coat protein U (SCPU) domain-containing protein</fullName>
    </submittedName>
</protein>
<name>A0A1H4EWZ6_9GAMM</name>
<sequence length="185" mass="18521">MKTVRSLALSLLSTALTLSVVGAAHAATGSLTGEIGVQLTIGEGCTVSNNNSSSGTNEWGTLNFGEYADLTSAVNGTVIGKDGSSTVSITCSNGLSPSLALDGGLYGTSSVRNLSSNGGSTVIPYHLYSDSGRSSEIAINGSLSLNADGSAQSIPIYGRISPSDQSTTAPASGTYTDTVTATLSW</sequence>
<dbReference type="STRING" id="71657.SAMN02982996_02805"/>